<dbReference type="Proteomes" id="UP001283361">
    <property type="component" value="Unassembled WGS sequence"/>
</dbReference>
<comment type="caution">
    <text evidence="1">The sequence shown here is derived from an EMBL/GenBank/DDBJ whole genome shotgun (WGS) entry which is preliminary data.</text>
</comment>
<dbReference type="EMBL" id="JAWDGP010003056">
    <property type="protein sequence ID" value="KAK3777918.1"/>
    <property type="molecule type" value="Genomic_DNA"/>
</dbReference>
<organism evidence="1 2">
    <name type="scientific">Elysia crispata</name>
    <name type="common">lettuce slug</name>
    <dbReference type="NCBI Taxonomy" id="231223"/>
    <lineage>
        <taxon>Eukaryota</taxon>
        <taxon>Metazoa</taxon>
        <taxon>Spiralia</taxon>
        <taxon>Lophotrochozoa</taxon>
        <taxon>Mollusca</taxon>
        <taxon>Gastropoda</taxon>
        <taxon>Heterobranchia</taxon>
        <taxon>Euthyneura</taxon>
        <taxon>Panpulmonata</taxon>
        <taxon>Sacoglossa</taxon>
        <taxon>Placobranchoidea</taxon>
        <taxon>Plakobranchidae</taxon>
        <taxon>Elysia</taxon>
    </lineage>
</organism>
<reference evidence="1" key="1">
    <citation type="journal article" date="2023" name="G3 (Bethesda)">
        <title>A reference genome for the long-term kleptoplast-retaining sea slug Elysia crispata morphotype clarki.</title>
        <authorList>
            <person name="Eastman K.E."/>
            <person name="Pendleton A.L."/>
            <person name="Shaikh M.A."/>
            <person name="Suttiyut T."/>
            <person name="Ogas R."/>
            <person name="Tomko P."/>
            <person name="Gavelis G."/>
            <person name="Widhalm J.R."/>
            <person name="Wisecaver J.H."/>
        </authorList>
    </citation>
    <scope>NUCLEOTIDE SEQUENCE</scope>
    <source>
        <strain evidence="1">ECLA1</strain>
    </source>
</reference>
<keyword evidence="2" id="KW-1185">Reference proteome</keyword>
<evidence type="ECO:0000313" key="2">
    <source>
        <dbReference type="Proteomes" id="UP001283361"/>
    </source>
</evidence>
<name>A0AAE0ZZ18_9GAST</name>
<proteinExistence type="predicted"/>
<gene>
    <name evidence="1" type="ORF">RRG08_050306</name>
</gene>
<evidence type="ECO:0000313" key="1">
    <source>
        <dbReference type="EMBL" id="KAK3777918.1"/>
    </source>
</evidence>
<dbReference type="AlphaFoldDB" id="A0AAE0ZZ18"/>
<protein>
    <submittedName>
        <fullName evidence="1">Uncharacterized protein</fullName>
    </submittedName>
</protein>
<sequence length="75" mass="8377">MARPDFIHGSKWTKLNLKKTSRRSSALLSSSSFGRSSSMVALEVNGLEVNQSRDQTRVHYSASVFPREFASHGHL</sequence>
<accession>A0AAE0ZZ18</accession>